<dbReference type="InterPro" id="IPR011900">
    <property type="entry name" value="GRX_bact"/>
</dbReference>
<dbReference type="GO" id="GO:0005737">
    <property type="term" value="C:cytoplasm"/>
    <property type="evidence" value="ECO:0007669"/>
    <property type="project" value="TreeGrafter"/>
</dbReference>
<dbReference type="InterPro" id="IPR002109">
    <property type="entry name" value="Glutaredoxin"/>
</dbReference>
<evidence type="ECO:0000259" key="7">
    <source>
        <dbReference type="Pfam" id="PF00462"/>
    </source>
</evidence>
<evidence type="ECO:0000313" key="8">
    <source>
        <dbReference type="EMBL" id="EAR62426.1"/>
    </source>
</evidence>
<dbReference type="InterPro" id="IPR036249">
    <property type="entry name" value="Thioredoxin-like_sf"/>
</dbReference>
<reference evidence="8 9" key="1">
    <citation type="submission" date="2006-02" db="EMBL/GenBank/DDBJ databases">
        <authorList>
            <person name="Pinhassi J."/>
            <person name="Pedros-Alio C."/>
            <person name="Ferriera S."/>
            <person name="Johnson J."/>
            <person name="Kravitz S."/>
            <person name="Halpern A."/>
            <person name="Remington K."/>
            <person name="Beeson K."/>
            <person name="Tran B."/>
            <person name="Rogers Y.-H."/>
            <person name="Friedman R."/>
            <person name="Venter J.C."/>
        </authorList>
    </citation>
    <scope>NUCLEOTIDE SEQUENCE [LARGE SCALE GENOMIC DNA]</scope>
    <source>
        <strain evidence="8 9">MED92</strain>
    </source>
</reference>
<evidence type="ECO:0000256" key="6">
    <source>
        <dbReference type="RuleBase" id="RU364065"/>
    </source>
</evidence>
<dbReference type="Gene3D" id="3.40.30.10">
    <property type="entry name" value="Glutaredoxin"/>
    <property type="match status" value="1"/>
</dbReference>
<name>A0A7U8GTH0_NEPCE</name>
<proteinExistence type="inferred from homology"/>
<dbReference type="PROSITE" id="PS00195">
    <property type="entry name" value="GLUTAREDOXIN_1"/>
    <property type="match status" value="1"/>
</dbReference>
<dbReference type="PRINTS" id="PR00160">
    <property type="entry name" value="GLUTAREDOXIN"/>
</dbReference>
<comment type="similarity">
    <text evidence="1 6">Belongs to the glutaredoxin family.</text>
</comment>
<dbReference type="GO" id="GO:0015038">
    <property type="term" value="F:glutathione disulfide oxidoreductase activity"/>
    <property type="evidence" value="ECO:0007669"/>
    <property type="project" value="UniProtKB-UniRule"/>
</dbReference>
<dbReference type="InterPro" id="IPR011767">
    <property type="entry name" value="GLR_AS"/>
</dbReference>
<dbReference type="SUPFAM" id="SSF52833">
    <property type="entry name" value="Thioredoxin-like"/>
    <property type="match status" value="1"/>
</dbReference>
<evidence type="ECO:0000313" key="9">
    <source>
        <dbReference type="Proteomes" id="UP000002171"/>
    </source>
</evidence>
<keyword evidence="3 6" id="KW-0249">Electron transport</keyword>
<dbReference type="Proteomes" id="UP000002171">
    <property type="component" value="Unassembled WGS sequence"/>
</dbReference>
<dbReference type="EMBL" id="AAOW01000003">
    <property type="protein sequence ID" value="EAR62426.1"/>
    <property type="molecule type" value="Genomic_DNA"/>
</dbReference>
<dbReference type="AlphaFoldDB" id="A0A7U8GTH0"/>
<sequence length="77" mass="9198">MKVEIYTKGYCPYCRAAKKLLKQLNWEYKEFEITNRPALQKEMKLRSRRHTVPQIFINNQHIGGFDDFSVFLSNKVS</sequence>
<dbReference type="PANTHER" id="PTHR45694:SF18">
    <property type="entry name" value="GLUTAREDOXIN-1-RELATED"/>
    <property type="match status" value="1"/>
</dbReference>
<comment type="function">
    <text evidence="6">Has a glutathione-disulfide oxidoreductase activity in the presence of NADPH and glutathione reductase. Reduces low molecular weight disulfides and proteins.</text>
</comment>
<dbReference type="NCBIfam" id="TIGR02181">
    <property type="entry name" value="GRX_bact"/>
    <property type="match status" value="1"/>
</dbReference>
<evidence type="ECO:0000256" key="2">
    <source>
        <dbReference type="ARBA" id="ARBA00022448"/>
    </source>
</evidence>
<keyword evidence="4" id="KW-1015">Disulfide bond</keyword>
<feature type="domain" description="Glutaredoxin" evidence="7">
    <location>
        <begin position="3"/>
        <end position="62"/>
    </location>
</feature>
<keyword evidence="2 6" id="KW-0813">Transport</keyword>
<dbReference type="RefSeq" id="WP_007020736.1">
    <property type="nucleotide sequence ID" value="NZ_CH724125.1"/>
</dbReference>
<dbReference type="OrthoDB" id="8991911at2"/>
<keyword evidence="9" id="KW-1185">Reference proteome</keyword>
<dbReference type="GO" id="GO:0034599">
    <property type="term" value="P:cellular response to oxidative stress"/>
    <property type="evidence" value="ECO:0007669"/>
    <property type="project" value="TreeGrafter"/>
</dbReference>
<keyword evidence="6" id="KW-0963">Cytoplasm</keyword>
<dbReference type="PANTHER" id="PTHR45694">
    <property type="entry name" value="GLUTAREDOXIN 2"/>
    <property type="match status" value="1"/>
</dbReference>
<accession>A0A7U8GTH0</accession>
<comment type="caution">
    <text evidence="8">The sequence shown here is derived from an EMBL/GenBank/DDBJ whole genome shotgun (WGS) entry which is preliminary data.</text>
</comment>
<keyword evidence="5 6" id="KW-0676">Redox-active center</keyword>
<gene>
    <name evidence="8" type="ORF">MED92_15353</name>
</gene>
<organism evidence="8 9">
    <name type="scientific">Neptuniibacter caesariensis</name>
    <dbReference type="NCBI Taxonomy" id="207954"/>
    <lineage>
        <taxon>Bacteria</taxon>
        <taxon>Pseudomonadati</taxon>
        <taxon>Pseudomonadota</taxon>
        <taxon>Gammaproteobacteria</taxon>
        <taxon>Oceanospirillales</taxon>
        <taxon>Oceanospirillaceae</taxon>
        <taxon>Neptuniibacter</taxon>
    </lineage>
</organism>
<dbReference type="CDD" id="cd03418">
    <property type="entry name" value="GRX_GRXb_1_3_like"/>
    <property type="match status" value="1"/>
</dbReference>
<dbReference type="PROSITE" id="PS51354">
    <property type="entry name" value="GLUTAREDOXIN_2"/>
    <property type="match status" value="1"/>
</dbReference>
<evidence type="ECO:0000256" key="4">
    <source>
        <dbReference type="ARBA" id="ARBA00023157"/>
    </source>
</evidence>
<evidence type="ECO:0000256" key="3">
    <source>
        <dbReference type="ARBA" id="ARBA00022982"/>
    </source>
</evidence>
<evidence type="ECO:0000256" key="5">
    <source>
        <dbReference type="ARBA" id="ARBA00023284"/>
    </source>
</evidence>
<dbReference type="GO" id="GO:0045454">
    <property type="term" value="P:cell redox homeostasis"/>
    <property type="evidence" value="ECO:0007669"/>
    <property type="project" value="InterPro"/>
</dbReference>
<dbReference type="Pfam" id="PF00462">
    <property type="entry name" value="Glutaredoxin"/>
    <property type="match status" value="1"/>
</dbReference>
<protein>
    <recommendedName>
        <fullName evidence="6">Glutaredoxin</fullName>
    </recommendedName>
</protein>
<evidence type="ECO:0000256" key="1">
    <source>
        <dbReference type="ARBA" id="ARBA00007787"/>
    </source>
</evidence>
<dbReference type="InterPro" id="IPR014025">
    <property type="entry name" value="Glutaredoxin_subgr"/>
</dbReference>